<keyword evidence="3" id="KW-1185">Reference proteome</keyword>
<dbReference type="Gene3D" id="3.30.70.100">
    <property type="match status" value="1"/>
</dbReference>
<dbReference type="SMART" id="SM00886">
    <property type="entry name" value="Dabb"/>
    <property type="match status" value="1"/>
</dbReference>
<accession>A0A1T5IP79</accession>
<dbReference type="InterPro" id="IPR013097">
    <property type="entry name" value="Dabb"/>
</dbReference>
<dbReference type="PANTHER" id="PTHR37832:SF1">
    <property type="entry name" value="STRESS-RESPONSE A_B BARREL DOMAIN-CONTAINING PROTEIN"/>
    <property type="match status" value="1"/>
</dbReference>
<feature type="domain" description="Stress-response A/B barrel" evidence="1">
    <location>
        <begin position="3"/>
        <end position="99"/>
    </location>
</feature>
<evidence type="ECO:0000313" key="3">
    <source>
        <dbReference type="Proteomes" id="UP000190857"/>
    </source>
</evidence>
<reference evidence="2 3" key="1">
    <citation type="submission" date="2017-02" db="EMBL/GenBank/DDBJ databases">
        <authorList>
            <person name="Peterson S.W."/>
        </authorList>
    </citation>
    <scope>NUCLEOTIDE SEQUENCE [LARGE SCALE GENOMIC DNA]</scope>
    <source>
        <strain evidence="2 3">VKM Ac-2059</strain>
    </source>
</reference>
<dbReference type="PANTHER" id="PTHR37832">
    <property type="entry name" value="BLL2683 PROTEIN"/>
    <property type="match status" value="1"/>
</dbReference>
<dbReference type="RefSeq" id="WP_079726879.1">
    <property type="nucleotide sequence ID" value="NZ_FUZP01000001.1"/>
</dbReference>
<dbReference type="InterPro" id="IPR011008">
    <property type="entry name" value="Dimeric_a/b-barrel"/>
</dbReference>
<evidence type="ECO:0000259" key="1">
    <source>
        <dbReference type="PROSITE" id="PS51502"/>
    </source>
</evidence>
<protein>
    <submittedName>
        <fullName evidence="2">Stress responsive A/B Barrel Domain</fullName>
    </submittedName>
</protein>
<dbReference type="Proteomes" id="UP000190857">
    <property type="component" value="Unassembled WGS sequence"/>
</dbReference>
<dbReference type="OrthoDB" id="6637496at2"/>
<dbReference type="SUPFAM" id="SSF54909">
    <property type="entry name" value="Dimeric alpha+beta barrel"/>
    <property type="match status" value="1"/>
</dbReference>
<dbReference type="Pfam" id="PF07876">
    <property type="entry name" value="Dabb"/>
    <property type="match status" value="1"/>
</dbReference>
<dbReference type="PROSITE" id="PS51502">
    <property type="entry name" value="S_R_A_B_BARREL"/>
    <property type="match status" value="1"/>
</dbReference>
<proteinExistence type="predicted"/>
<dbReference type="AlphaFoldDB" id="A0A1T5IP79"/>
<sequence length="105" mass="11481">MTIRHIVTWKLGAPSVEQKAEDATRIREELVGLVPQLGDIIERLEVGIDLHDTPGNWDVVLVSEFADAANLQAYQVHPAHQAAAAVIRSLVTERSAIDYTLPATS</sequence>
<dbReference type="STRING" id="123320.SAMN06309945_0688"/>
<gene>
    <name evidence="2" type="ORF">SAMN06309945_0688</name>
</gene>
<evidence type="ECO:0000313" key="2">
    <source>
        <dbReference type="EMBL" id="SKC40977.1"/>
    </source>
</evidence>
<name>A0A1T5IP79_9MICO</name>
<organism evidence="2 3">
    <name type="scientific">Okibacterium fritillariae</name>
    <dbReference type="NCBI Taxonomy" id="123320"/>
    <lineage>
        <taxon>Bacteria</taxon>
        <taxon>Bacillati</taxon>
        <taxon>Actinomycetota</taxon>
        <taxon>Actinomycetes</taxon>
        <taxon>Micrococcales</taxon>
        <taxon>Microbacteriaceae</taxon>
        <taxon>Okibacterium</taxon>
    </lineage>
</organism>
<dbReference type="EMBL" id="FUZP01000001">
    <property type="protein sequence ID" value="SKC40977.1"/>
    <property type="molecule type" value="Genomic_DNA"/>
</dbReference>